<feature type="compositionally biased region" description="Low complexity" evidence="2">
    <location>
        <begin position="362"/>
        <end position="409"/>
    </location>
</feature>
<keyword evidence="5" id="KW-1185">Reference proteome</keyword>
<dbReference type="InterPro" id="IPR007527">
    <property type="entry name" value="Znf_SWIM"/>
</dbReference>
<sequence length="769" mass="78010">MTDTIVEPTYDWAAPYAGLGDDALKALGNAGLLRRARKALADDAVTVTSADAQGAVLDVAGATVQVDGRGPAAVSCACPTAGVCQHVLTACLWAAGVAPAGGPDSGGPGAGGSGAGVPGVGVPGGGGSGAGGAVVVGADDGSGGGRSVAVGPEAAGSLSGGTAVPALTAGPASTVAEARPPSPAVLRRRREALAEVRDVVARLMSGGLSHLGPDDAESLGLLAGRVRLAGFDRVGTVRFDGLLRVAGGQVAGLAGRDDAVTESDLLDTFAEVWGMCEVLQRTLDGAVTGTDAQRAPGGSRAGAGDRAGAGGGASREWVSATGKDADDEITVDRWVPLGVRWWTSQSGSRGLAYLGWDAGAGPDAASDPASDLASDLASDPASDPASDLASDPASDQASDAVSPAASDAGIGPSSRNRSDVDAGARTGPDVGTRPGVGTGPDVGAALGAHQDARSTTPAGHAGGRVRQVVTGRPAGTDLRFRRSWTSPLLWDRSLSALCEGPFSLPSVRITPDGALGAGGRPVLRRLDGDGFDLDELRAIAERTGAGVRPRDVVGFGRRPAGVRLVMVRDVGDVGIDDVRQEMTLTIVASDGESRLLRLPVSDESAVETLLSVRSRLVAVTIERREGRDEPVGLFVRDKAAIRLVSPTITPAWSLERSYWDFWRRRIRKLRTQTAGARTVRTPAAPPSPVRRVTVLLSDVLVAVAATGRPTLTARQRSDVEQARNLARDLGLVTVERTAGGLLGTTLSPEVVLQAAFVVGRAKAVVDVTG</sequence>
<evidence type="ECO:0000256" key="2">
    <source>
        <dbReference type="SAM" id="MobiDB-lite"/>
    </source>
</evidence>
<evidence type="ECO:0000313" key="4">
    <source>
        <dbReference type="EMBL" id="MCP2266001.1"/>
    </source>
</evidence>
<proteinExistence type="predicted"/>
<gene>
    <name evidence="4" type="ORF">APR03_003366</name>
</gene>
<dbReference type="PROSITE" id="PS50966">
    <property type="entry name" value="ZF_SWIM"/>
    <property type="match status" value="1"/>
</dbReference>
<dbReference type="Proteomes" id="UP001139493">
    <property type="component" value="Unassembled WGS sequence"/>
</dbReference>
<protein>
    <recommendedName>
        <fullName evidence="3">SWIM-type domain-containing protein</fullName>
    </recommendedName>
</protein>
<dbReference type="AlphaFoldDB" id="A0A9X2GCH6"/>
<dbReference type="EMBL" id="JAMTCS010000010">
    <property type="protein sequence ID" value="MCP2266001.1"/>
    <property type="molecule type" value="Genomic_DNA"/>
</dbReference>
<feature type="domain" description="SWIM-type" evidence="3">
    <location>
        <begin position="62"/>
        <end position="95"/>
    </location>
</feature>
<dbReference type="GO" id="GO:0008270">
    <property type="term" value="F:zinc ion binding"/>
    <property type="evidence" value="ECO:0007669"/>
    <property type="project" value="UniProtKB-KW"/>
</dbReference>
<keyword evidence="1" id="KW-0479">Metal-binding</keyword>
<feature type="compositionally biased region" description="Gly residues" evidence="2">
    <location>
        <begin position="299"/>
        <end position="313"/>
    </location>
</feature>
<accession>A0A9X2GCH6</accession>
<reference evidence="4" key="1">
    <citation type="submission" date="2022-06" db="EMBL/GenBank/DDBJ databases">
        <title>Genomic Encyclopedia of Archaeal and Bacterial Type Strains, Phase II (KMG-II): from individual species to whole genera.</title>
        <authorList>
            <person name="Goeker M."/>
        </authorList>
    </citation>
    <scope>NUCLEOTIDE SEQUENCE</scope>
    <source>
        <strain evidence="4">DSM 26652</strain>
    </source>
</reference>
<organism evidence="4 5">
    <name type="scientific">Promicromonospora thailandica</name>
    <dbReference type="NCBI Taxonomy" id="765201"/>
    <lineage>
        <taxon>Bacteria</taxon>
        <taxon>Bacillati</taxon>
        <taxon>Actinomycetota</taxon>
        <taxon>Actinomycetes</taxon>
        <taxon>Micrococcales</taxon>
        <taxon>Promicromonosporaceae</taxon>
        <taxon>Promicromonospora</taxon>
    </lineage>
</organism>
<name>A0A9X2GCH6_9MICO</name>
<feature type="region of interest" description="Disordered" evidence="2">
    <location>
        <begin position="289"/>
        <end position="321"/>
    </location>
</feature>
<comment type="caution">
    <text evidence="4">The sequence shown here is derived from an EMBL/GenBank/DDBJ whole genome shotgun (WGS) entry which is preliminary data.</text>
</comment>
<feature type="region of interest" description="Disordered" evidence="2">
    <location>
        <begin position="362"/>
        <end position="445"/>
    </location>
</feature>
<evidence type="ECO:0000256" key="1">
    <source>
        <dbReference type="PROSITE-ProRule" id="PRU00325"/>
    </source>
</evidence>
<evidence type="ECO:0000313" key="5">
    <source>
        <dbReference type="Proteomes" id="UP001139493"/>
    </source>
</evidence>
<keyword evidence="1" id="KW-0862">Zinc</keyword>
<keyword evidence="1" id="KW-0863">Zinc-finger</keyword>
<evidence type="ECO:0000259" key="3">
    <source>
        <dbReference type="PROSITE" id="PS50966"/>
    </source>
</evidence>
<dbReference type="RefSeq" id="WP_253837475.1">
    <property type="nucleotide sequence ID" value="NZ_JAMTCS010000010.1"/>
</dbReference>